<dbReference type="Pfam" id="PF03992">
    <property type="entry name" value="ABM"/>
    <property type="match status" value="1"/>
</dbReference>
<gene>
    <name evidence="2" type="ORF">DSM104329_04613</name>
</gene>
<dbReference type="InterPro" id="IPR011008">
    <property type="entry name" value="Dimeric_a/b-barrel"/>
</dbReference>
<dbReference type="PROSITE" id="PS51725">
    <property type="entry name" value="ABM"/>
    <property type="match status" value="1"/>
</dbReference>
<dbReference type="Proteomes" id="UP001162834">
    <property type="component" value="Chromosome"/>
</dbReference>
<sequence>MIVERAVISVTPGFEADFEAGFREARKVVAEADGFRSVRIARGIEEPSTYLLLIEWDSVEAHMQGFRESERFGRWRELIGPYFAEPPAVEHFQPID</sequence>
<evidence type="ECO:0000313" key="2">
    <source>
        <dbReference type="EMBL" id="UGS38190.1"/>
    </source>
</evidence>
<feature type="domain" description="ABM" evidence="1">
    <location>
        <begin position="2"/>
        <end position="92"/>
    </location>
</feature>
<dbReference type="RefSeq" id="WP_259312219.1">
    <property type="nucleotide sequence ID" value="NZ_CP087164.1"/>
</dbReference>
<reference evidence="2" key="1">
    <citation type="journal article" date="2022" name="Int. J. Syst. Evol. Microbiol.">
        <title>Pseudomonas aegrilactucae sp. nov. and Pseudomonas morbosilactucae sp. nov., pathogens causing bacterial rot of lettuce in Japan.</title>
        <authorList>
            <person name="Sawada H."/>
            <person name="Fujikawa T."/>
            <person name="Satou M."/>
        </authorList>
    </citation>
    <scope>NUCLEOTIDE SEQUENCE</scope>
    <source>
        <strain evidence="2">0166_1</strain>
    </source>
</reference>
<proteinExistence type="predicted"/>
<evidence type="ECO:0000259" key="1">
    <source>
        <dbReference type="PROSITE" id="PS51725"/>
    </source>
</evidence>
<protein>
    <recommendedName>
        <fullName evidence="1">ABM domain-containing protein</fullName>
    </recommendedName>
</protein>
<dbReference type="SUPFAM" id="SSF54909">
    <property type="entry name" value="Dimeric alpha+beta barrel"/>
    <property type="match status" value="1"/>
</dbReference>
<dbReference type="KEGG" id="sbae:DSM104329_04613"/>
<dbReference type="InterPro" id="IPR050404">
    <property type="entry name" value="Heme-degrading_MO"/>
</dbReference>
<dbReference type="Gene3D" id="3.30.70.100">
    <property type="match status" value="1"/>
</dbReference>
<evidence type="ECO:0000313" key="3">
    <source>
        <dbReference type="Proteomes" id="UP001162834"/>
    </source>
</evidence>
<dbReference type="PANTHER" id="PTHR34474:SF2">
    <property type="entry name" value="SIGNAL TRANSDUCTION PROTEIN TRAP"/>
    <property type="match status" value="1"/>
</dbReference>
<organism evidence="2 3">
    <name type="scientific">Capillimicrobium parvum</name>
    <dbReference type="NCBI Taxonomy" id="2884022"/>
    <lineage>
        <taxon>Bacteria</taxon>
        <taxon>Bacillati</taxon>
        <taxon>Actinomycetota</taxon>
        <taxon>Thermoleophilia</taxon>
        <taxon>Solirubrobacterales</taxon>
        <taxon>Capillimicrobiaceae</taxon>
        <taxon>Capillimicrobium</taxon>
    </lineage>
</organism>
<accession>A0A9E7C250</accession>
<dbReference type="PANTHER" id="PTHR34474">
    <property type="entry name" value="SIGNAL TRANSDUCTION PROTEIN TRAP"/>
    <property type="match status" value="1"/>
</dbReference>
<name>A0A9E7C250_9ACTN</name>
<dbReference type="InterPro" id="IPR007138">
    <property type="entry name" value="ABM_dom"/>
</dbReference>
<keyword evidence="3" id="KW-1185">Reference proteome</keyword>
<dbReference type="AlphaFoldDB" id="A0A9E7C250"/>
<dbReference type="EMBL" id="CP087164">
    <property type="protein sequence ID" value="UGS38190.1"/>
    <property type="molecule type" value="Genomic_DNA"/>
</dbReference>